<dbReference type="RefSeq" id="WP_341674421.1">
    <property type="nucleotide sequence ID" value="NZ_JBBYHV010000002.1"/>
</dbReference>
<name>A0ABU9IHI1_9SPHN</name>
<keyword evidence="1" id="KW-0812">Transmembrane</keyword>
<keyword evidence="1" id="KW-0472">Membrane</keyword>
<comment type="caution">
    <text evidence="2">The sequence shown here is derived from an EMBL/GenBank/DDBJ whole genome shotgun (WGS) entry which is preliminary data.</text>
</comment>
<protein>
    <submittedName>
        <fullName evidence="2">Uncharacterized protein</fullName>
    </submittedName>
</protein>
<accession>A0ABU9IHI1</accession>
<dbReference type="Proteomes" id="UP001497045">
    <property type="component" value="Unassembled WGS sequence"/>
</dbReference>
<proteinExistence type="predicted"/>
<dbReference type="EMBL" id="JBBYHV010000002">
    <property type="protein sequence ID" value="MEL1251879.1"/>
    <property type="molecule type" value="Genomic_DNA"/>
</dbReference>
<evidence type="ECO:0000313" key="3">
    <source>
        <dbReference type="Proteomes" id="UP001497045"/>
    </source>
</evidence>
<keyword evidence="3" id="KW-1185">Reference proteome</keyword>
<organism evidence="2 3">
    <name type="scientific">Aurantiacibacter gilvus</name>
    <dbReference type="NCBI Taxonomy" id="3139141"/>
    <lineage>
        <taxon>Bacteria</taxon>
        <taxon>Pseudomonadati</taxon>
        <taxon>Pseudomonadota</taxon>
        <taxon>Alphaproteobacteria</taxon>
        <taxon>Sphingomonadales</taxon>
        <taxon>Erythrobacteraceae</taxon>
        <taxon>Aurantiacibacter</taxon>
    </lineage>
</organism>
<feature type="transmembrane region" description="Helical" evidence="1">
    <location>
        <begin position="74"/>
        <end position="97"/>
    </location>
</feature>
<keyword evidence="1" id="KW-1133">Transmembrane helix</keyword>
<gene>
    <name evidence="2" type="ORF">AAEO60_14470</name>
</gene>
<feature type="transmembrane region" description="Helical" evidence="1">
    <location>
        <begin position="46"/>
        <end position="67"/>
    </location>
</feature>
<evidence type="ECO:0000313" key="2">
    <source>
        <dbReference type="EMBL" id="MEL1251879.1"/>
    </source>
</evidence>
<sequence length="144" mass="15711">MKPQLVVWFDYLFWLGVLAAVCGLYLNFDLITGSVADVPGARAGAVVGGILGFSVTLGLYALGWFFISRKGSKIAHWIFTLITGAVLAFTVFGTLMAGFQFGVFPAVLDFARFGMWFLGAVLLFLPEARPWFDKGTPNVPDTFD</sequence>
<evidence type="ECO:0000256" key="1">
    <source>
        <dbReference type="SAM" id="Phobius"/>
    </source>
</evidence>
<feature type="transmembrane region" description="Helical" evidence="1">
    <location>
        <begin position="7"/>
        <end position="26"/>
    </location>
</feature>
<feature type="transmembrane region" description="Helical" evidence="1">
    <location>
        <begin position="103"/>
        <end position="125"/>
    </location>
</feature>
<reference evidence="2 3" key="1">
    <citation type="submission" date="2024-04" db="EMBL/GenBank/DDBJ databases">
        <title>Aurantiacibacter sp. DGU6 16S ribosomal RNA gene Genome sequencing and assembly.</title>
        <authorList>
            <person name="Park S."/>
        </authorList>
    </citation>
    <scope>NUCLEOTIDE SEQUENCE [LARGE SCALE GENOMIC DNA]</scope>
    <source>
        <strain evidence="2 3">DGU6</strain>
    </source>
</reference>